<reference evidence="2" key="3">
    <citation type="submission" date="2021-05" db="UniProtKB">
        <authorList>
            <consortium name="EnsemblPlants"/>
        </authorList>
    </citation>
    <scope>IDENTIFICATION</scope>
    <source>
        <strain evidence="2">cv. B73</strain>
    </source>
</reference>
<evidence type="ECO:0000256" key="1">
    <source>
        <dbReference type="SAM" id="MobiDB-lite"/>
    </source>
</evidence>
<name>A0A804RBK7_MAIZE</name>
<keyword evidence="3" id="KW-1185">Reference proteome</keyword>
<sequence>MQQQMFNNALFVQGELTELIVAEQRACRRQGWVGGGSTRARQALQPVHAGVREEKDRNTRAGMGEQATAGGEGRECAAPENKQFALLEIHLCRAHRGPPTMPHAEIHARRAR</sequence>
<dbReference type="Proteomes" id="UP000007305">
    <property type="component" value="Chromosome 10"/>
</dbReference>
<dbReference type="Gramene" id="Zm00001eb411530_T001">
    <property type="protein sequence ID" value="Zm00001eb411530_P001"/>
    <property type="gene ID" value="Zm00001eb411530"/>
</dbReference>
<reference evidence="2" key="2">
    <citation type="submission" date="2019-07" db="EMBL/GenBank/DDBJ databases">
        <authorList>
            <person name="Seetharam A."/>
            <person name="Woodhouse M."/>
            <person name="Cannon E."/>
        </authorList>
    </citation>
    <scope>NUCLEOTIDE SEQUENCE [LARGE SCALE GENOMIC DNA]</scope>
    <source>
        <strain evidence="2">cv. B73</strain>
    </source>
</reference>
<organism evidence="2 3">
    <name type="scientific">Zea mays</name>
    <name type="common">Maize</name>
    <dbReference type="NCBI Taxonomy" id="4577"/>
    <lineage>
        <taxon>Eukaryota</taxon>
        <taxon>Viridiplantae</taxon>
        <taxon>Streptophyta</taxon>
        <taxon>Embryophyta</taxon>
        <taxon>Tracheophyta</taxon>
        <taxon>Spermatophyta</taxon>
        <taxon>Magnoliopsida</taxon>
        <taxon>Liliopsida</taxon>
        <taxon>Poales</taxon>
        <taxon>Poaceae</taxon>
        <taxon>PACMAD clade</taxon>
        <taxon>Panicoideae</taxon>
        <taxon>Andropogonodae</taxon>
        <taxon>Andropogoneae</taxon>
        <taxon>Tripsacinae</taxon>
        <taxon>Zea</taxon>
    </lineage>
</organism>
<proteinExistence type="predicted"/>
<feature type="region of interest" description="Disordered" evidence="1">
    <location>
        <begin position="31"/>
        <end position="75"/>
    </location>
</feature>
<evidence type="ECO:0000313" key="3">
    <source>
        <dbReference type="Proteomes" id="UP000007305"/>
    </source>
</evidence>
<protein>
    <submittedName>
        <fullName evidence="2">Uncharacterized protein</fullName>
    </submittedName>
</protein>
<accession>A0A804RBK7</accession>
<dbReference type="InParanoid" id="A0A804RBK7"/>
<dbReference type="EnsemblPlants" id="Zm00001eb411530_T001">
    <property type="protein sequence ID" value="Zm00001eb411530_P001"/>
    <property type="gene ID" value="Zm00001eb411530"/>
</dbReference>
<reference evidence="3" key="1">
    <citation type="journal article" date="2009" name="Science">
        <title>The B73 maize genome: complexity, diversity, and dynamics.</title>
        <authorList>
            <person name="Schnable P.S."/>
            <person name="Ware D."/>
            <person name="Fulton R.S."/>
            <person name="Stein J.C."/>
            <person name="Wei F."/>
            <person name="Pasternak S."/>
            <person name="Liang C."/>
            <person name="Zhang J."/>
            <person name="Fulton L."/>
            <person name="Graves T.A."/>
            <person name="Minx P."/>
            <person name="Reily A.D."/>
            <person name="Courtney L."/>
            <person name="Kruchowski S.S."/>
            <person name="Tomlinson C."/>
            <person name="Strong C."/>
            <person name="Delehaunty K."/>
            <person name="Fronick C."/>
            <person name="Courtney B."/>
            <person name="Rock S.M."/>
            <person name="Belter E."/>
            <person name="Du F."/>
            <person name="Kim K."/>
            <person name="Abbott R.M."/>
            <person name="Cotton M."/>
            <person name="Levy A."/>
            <person name="Marchetto P."/>
            <person name="Ochoa K."/>
            <person name="Jackson S.M."/>
            <person name="Gillam B."/>
            <person name="Chen W."/>
            <person name="Yan L."/>
            <person name="Higginbotham J."/>
            <person name="Cardenas M."/>
            <person name="Waligorski J."/>
            <person name="Applebaum E."/>
            <person name="Phelps L."/>
            <person name="Falcone J."/>
            <person name="Kanchi K."/>
            <person name="Thane T."/>
            <person name="Scimone A."/>
            <person name="Thane N."/>
            <person name="Henke J."/>
            <person name="Wang T."/>
            <person name="Ruppert J."/>
            <person name="Shah N."/>
            <person name="Rotter K."/>
            <person name="Hodges J."/>
            <person name="Ingenthron E."/>
            <person name="Cordes M."/>
            <person name="Kohlberg S."/>
            <person name="Sgro J."/>
            <person name="Delgado B."/>
            <person name="Mead K."/>
            <person name="Chinwalla A."/>
            <person name="Leonard S."/>
            <person name="Crouse K."/>
            <person name="Collura K."/>
            <person name="Kudrna D."/>
            <person name="Currie J."/>
            <person name="He R."/>
            <person name="Angelova A."/>
            <person name="Rajasekar S."/>
            <person name="Mueller T."/>
            <person name="Lomeli R."/>
            <person name="Scara G."/>
            <person name="Ko A."/>
            <person name="Delaney K."/>
            <person name="Wissotski M."/>
            <person name="Lopez G."/>
            <person name="Campos D."/>
            <person name="Braidotti M."/>
            <person name="Ashley E."/>
            <person name="Golser W."/>
            <person name="Kim H."/>
            <person name="Lee S."/>
            <person name="Lin J."/>
            <person name="Dujmic Z."/>
            <person name="Kim W."/>
            <person name="Talag J."/>
            <person name="Zuccolo A."/>
            <person name="Fan C."/>
            <person name="Sebastian A."/>
            <person name="Kramer M."/>
            <person name="Spiegel L."/>
            <person name="Nascimento L."/>
            <person name="Zutavern T."/>
            <person name="Miller B."/>
            <person name="Ambroise C."/>
            <person name="Muller S."/>
            <person name="Spooner W."/>
            <person name="Narechania A."/>
            <person name="Ren L."/>
            <person name="Wei S."/>
            <person name="Kumari S."/>
            <person name="Faga B."/>
            <person name="Levy M.J."/>
            <person name="McMahan L."/>
            <person name="Van Buren P."/>
            <person name="Vaughn M.W."/>
            <person name="Ying K."/>
            <person name="Yeh C.-T."/>
            <person name="Emrich S.J."/>
            <person name="Jia Y."/>
            <person name="Kalyanaraman A."/>
            <person name="Hsia A.-P."/>
            <person name="Barbazuk W.B."/>
            <person name="Baucom R.S."/>
            <person name="Brutnell T.P."/>
            <person name="Carpita N.C."/>
            <person name="Chaparro C."/>
            <person name="Chia J.-M."/>
            <person name="Deragon J.-M."/>
            <person name="Estill J.C."/>
            <person name="Fu Y."/>
            <person name="Jeddeloh J.A."/>
            <person name="Han Y."/>
            <person name="Lee H."/>
            <person name="Li P."/>
            <person name="Lisch D.R."/>
            <person name="Liu S."/>
            <person name="Liu Z."/>
            <person name="Nagel D.H."/>
            <person name="McCann M.C."/>
            <person name="SanMiguel P."/>
            <person name="Myers A.M."/>
            <person name="Nettleton D."/>
            <person name="Nguyen J."/>
            <person name="Penning B.W."/>
            <person name="Ponnala L."/>
            <person name="Schneider K.L."/>
            <person name="Schwartz D.C."/>
            <person name="Sharma A."/>
            <person name="Soderlund C."/>
            <person name="Springer N.M."/>
            <person name="Sun Q."/>
            <person name="Wang H."/>
            <person name="Waterman M."/>
            <person name="Westerman R."/>
            <person name="Wolfgruber T.K."/>
            <person name="Yang L."/>
            <person name="Yu Y."/>
            <person name="Zhang L."/>
            <person name="Zhou S."/>
            <person name="Zhu Q."/>
            <person name="Bennetzen J.L."/>
            <person name="Dawe R.K."/>
            <person name="Jiang J."/>
            <person name="Jiang N."/>
            <person name="Presting G.G."/>
            <person name="Wessler S.R."/>
            <person name="Aluru S."/>
            <person name="Martienssen R.A."/>
            <person name="Clifton S.W."/>
            <person name="McCombie W.R."/>
            <person name="Wing R.A."/>
            <person name="Wilson R.K."/>
        </authorList>
    </citation>
    <scope>NUCLEOTIDE SEQUENCE [LARGE SCALE GENOMIC DNA]</scope>
    <source>
        <strain evidence="3">cv. B73</strain>
    </source>
</reference>
<feature type="compositionally biased region" description="Basic and acidic residues" evidence="1">
    <location>
        <begin position="50"/>
        <end position="59"/>
    </location>
</feature>
<evidence type="ECO:0000313" key="2">
    <source>
        <dbReference type="EnsemblPlants" id="Zm00001eb411530_P001"/>
    </source>
</evidence>
<dbReference type="AlphaFoldDB" id="A0A804RBK7"/>